<evidence type="ECO:0000313" key="5">
    <source>
        <dbReference type="EMBL" id="GAA3544593.1"/>
    </source>
</evidence>
<protein>
    <recommendedName>
        <fullName evidence="3">exo-alpha-sialidase</fullName>
        <ecNumber evidence="3">3.2.1.18</ecNumber>
    </recommendedName>
</protein>
<dbReference type="CDD" id="cd15482">
    <property type="entry name" value="Sialidase_non-viral"/>
    <property type="match status" value="1"/>
</dbReference>
<evidence type="ECO:0000256" key="1">
    <source>
        <dbReference type="ARBA" id="ARBA00000427"/>
    </source>
</evidence>
<reference evidence="6" key="1">
    <citation type="journal article" date="2019" name="Int. J. Syst. Evol. Microbiol.">
        <title>The Global Catalogue of Microorganisms (GCM) 10K type strain sequencing project: providing services to taxonomists for standard genome sequencing and annotation.</title>
        <authorList>
            <consortium name="The Broad Institute Genomics Platform"/>
            <consortium name="The Broad Institute Genome Sequencing Center for Infectious Disease"/>
            <person name="Wu L."/>
            <person name="Ma J."/>
        </authorList>
    </citation>
    <scope>NUCLEOTIDE SEQUENCE [LARGE SCALE GENOMIC DNA]</scope>
    <source>
        <strain evidence="6">JCM 17326</strain>
    </source>
</reference>
<dbReference type="InterPro" id="IPR011040">
    <property type="entry name" value="Sialidase"/>
</dbReference>
<dbReference type="InterPro" id="IPR026856">
    <property type="entry name" value="Sialidase_fam"/>
</dbReference>
<dbReference type="EC" id="3.2.1.18" evidence="3"/>
<dbReference type="RefSeq" id="WP_345561421.1">
    <property type="nucleotide sequence ID" value="NZ_BAABDQ010000004.1"/>
</dbReference>
<dbReference type="PANTHER" id="PTHR10628">
    <property type="entry name" value="SIALIDASE"/>
    <property type="match status" value="1"/>
</dbReference>
<sequence>MADLYPTSMPYRQATDGYHTYRIPAAVVSAAGTVLAFAEGRRGSAGDSGHIDLVLKRSPDGGRTWGGLQVVATEPRRGTAGNPAPVALADGRILLVFVRQGPAATEDKIRRGQVAADAGRRVFVTVSEDDGATWAAPKEITGSVKRPEWRWYATTPGHAIELRQGPHAGRIAVPANHSIPPSGADNGTEGKYNGGHALLSDDGGRTWRIGYIDDNPDGYLNVNETTGTELPGGRLYVNARTDSTAPGTRCDAYSADGGLTLELPFRPQAGLTGPVVEGSVLWCESPDVLLFSGPAAPDARALMTVRASGDLGVTWRTVHTVSGLPAAYSDLVRVDADTVGLLFETGSFSAYESIAFRRVPIAELASL</sequence>
<comment type="catalytic activity">
    <reaction evidence="1">
        <text>Hydrolysis of alpha-(2-&gt;3)-, alpha-(2-&gt;6)-, alpha-(2-&gt;8)- glycosidic linkages of terminal sialic acid residues in oligosaccharides, glycoproteins, glycolipids, colominic acid and synthetic substrates.</text>
        <dbReference type="EC" id="3.2.1.18"/>
    </reaction>
</comment>
<evidence type="ECO:0000256" key="3">
    <source>
        <dbReference type="ARBA" id="ARBA00012733"/>
    </source>
</evidence>
<dbReference type="Gene3D" id="2.120.10.10">
    <property type="match status" value="1"/>
</dbReference>
<dbReference type="EMBL" id="BAABDQ010000004">
    <property type="protein sequence ID" value="GAA3544593.1"/>
    <property type="molecule type" value="Genomic_DNA"/>
</dbReference>
<evidence type="ECO:0000313" key="6">
    <source>
        <dbReference type="Proteomes" id="UP001500630"/>
    </source>
</evidence>
<organism evidence="5 6">
    <name type="scientific">Nonomuraea rosea</name>
    <dbReference type="NCBI Taxonomy" id="638574"/>
    <lineage>
        <taxon>Bacteria</taxon>
        <taxon>Bacillati</taxon>
        <taxon>Actinomycetota</taxon>
        <taxon>Actinomycetes</taxon>
        <taxon>Streptosporangiales</taxon>
        <taxon>Streptosporangiaceae</taxon>
        <taxon>Nonomuraea</taxon>
    </lineage>
</organism>
<name>A0ABP6W5L2_9ACTN</name>
<feature type="domain" description="Sialidase" evidence="4">
    <location>
        <begin position="32"/>
        <end position="335"/>
    </location>
</feature>
<evidence type="ECO:0000259" key="4">
    <source>
        <dbReference type="Pfam" id="PF13088"/>
    </source>
</evidence>
<dbReference type="PANTHER" id="PTHR10628:SF30">
    <property type="entry name" value="EXO-ALPHA-SIALIDASE"/>
    <property type="match status" value="1"/>
</dbReference>
<evidence type="ECO:0000256" key="2">
    <source>
        <dbReference type="ARBA" id="ARBA00009348"/>
    </source>
</evidence>
<dbReference type="Pfam" id="PF13088">
    <property type="entry name" value="BNR_2"/>
    <property type="match status" value="1"/>
</dbReference>
<proteinExistence type="inferred from homology"/>
<dbReference type="SUPFAM" id="SSF50939">
    <property type="entry name" value="Sialidases"/>
    <property type="match status" value="1"/>
</dbReference>
<dbReference type="InterPro" id="IPR036278">
    <property type="entry name" value="Sialidase_sf"/>
</dbReference>
<gene>
    <name evidence="5" type="ORF">GCM10022419_026000</name>
</gene>
<comment type="caution">
    <text evidence="5">The sequence shown here is derived from an EMBL/GenBank/DDBJ whole genome shotgun (WGS) entry which is preliminary data.</text>
</comment>
<keyword evidence="6" id="KW-1185">Reference proteome</keyword>
<dbReference type="Proteomes" id="UP001500630">
    <property type="component" value="Unassembled WGS sequence"/>
</dbReference>
<comment type="similarity">
    <text evidence="2">Belongs to the glycosyl hydrolase 33 family.</text>
</comment>
<accession>A0ABP6W5L2</accession>